<dbReference type="RefSeq" id="WP_275108319.1">
    <property type="nucleotide sequence ID" value="NZ_JAKJSC010000001.1"/>
</dbReference>
<comment type="caution">
    <text evidence="3">The sequence shown here is derived from an EMBL/GenBank/DDBJ whole genome shotgun (WGS) entry which is preliminary data.</text>
</comment>
<dbReference type="Gene3D" id="3.40.50.1820">
    <property type="entry name" value="alpha/beta hydrolase"/>
    <property type="match status" value="1"/>
</dbReference>
<evidence type="ECO:0000256" key="1">
    <source>
        <dbReference type="SAM" id="Phobius"/>
    </source>
</evidence>
<gene>
    <name evidence="3" type="ORF">L3049_03095</name>
</gene>
<keyword evidence="1" id="KW-0812">Transmembrane</keyword>
<evidence type="ECO:0000313" key="4">
    <source>
        <dbReference type="Proteomes" id="UP001528920"/>
    </source>
</evidence>
<feature type="transmembrane region" description="Helical" evidence="1">
    <location>
        <begin position="7"/>
        <end position="25"/>
    </location>
</feature>
<dbReference type="SUPFAM" id="SSF53474">
    <property type="entry name" value="alpha/beta-Hydrolases"/>
    <property type="match status" value="1"/>
</dbReference>
<keyword evidence="1" id="KW-0472">Membrane</keyword>
<organism evidence="3 4">
    <name type="scientific">Paralabilibaculum antarcticum</name>
    <dbReference type="NCBI Taxonomy" id="2912572"/>
    <lineage>
        <taxon>Bacteria</taxon>
        <taxon>Pseudomonadati</taxon>
        <taxon>Bacteroidota</taxon>
        <taxon>Bacteroidia</taxon>
        <taxon>Marinilabiliales</taxon>
        <taxon>Marinifilaceae</taxon>
        <taxon>Paralabilibaculum</taxon>
    </lineage>
</organism>
<protein>
    <submittedName>
        <fullName evidence="3">Lysophospholipase</fullName>
    </submittedName>
</protein>
<name>A0ABT5VNG3_9BACT</name>
<dbReference type="PANTHER" id="PTHR12277:SF81">
    <property type="entry name" value="PROTEIN ABHD13"/>
    <property type="match status" value="1"/>
</dbReference>
<dbReference type="EMBL" id="JAKJSC010000001">
    <property type="protein sequence ID" value="MDE5416981.1"/>
    <property type="molecule type" value="Genomic_DNA"/>
</dbReference>
<dbReference type="Proteomes" id="UP001528920">
    <property type="component" value="Unassembled WGS sequence"/>
</dbReference>
<feature type="domain" description="Serine aminopeptidase S33" evidence="2">
    <location>
        <begin position="71"/>
        <end position="185"/>
    </location>
</feature>
<evidence type="ECO:0000259" key="2">
    <source>
        <dbReference type="Pfam" id="PF12146"/>
    </source>
</evidence>
<proteinExistence type="predicted"/>
<keyword evidence="1" id="KW-1133">Transmembrane helix</keyword>
<keyword evidence="4" id="KW-1185">Reference proteome</keyword>
<reference evidence="3 4" key="1">
    <citation type="submission" date="2022-01" db="EMBL/GenBank/DDBJ databases">
        <title>Labilibaculum sp. nov, a marine bacterium isolated from Antarctica.</title>
        <authorList>
            <person name="Dai W."/>
        </authorList>
    </citation>
    <scope>NUCLEOTIDE SEQUENCE [LARGE SCALE GENOMIC DNA]</scope>
    <source>
        <strain evidence="3 4">DW002</strain>
    </source>
</reference>
<accession>A0ABT5VNG3</accession>
<dbReference type="InterPro" id="IPR029058">
    <property type="entry name" value="AB_hydrolase_fold"/>
</dbReference>
<sequence>MKKFFFRGLKIISLLVIIGLALFYFNQEKLIFHPHQLEKEYQFTFDRSFEEINIKTKDDKMLNGILLTTDNSKGLVFYLHGNAGSLKNCGDVAQTYSKLNYDVFMLDYRGFGKSEGEISSQQELFSDVQLAYDHLLKRYSEEQIIVLGYSIGTGPASYLAANNNPNLLVLQAPYFNLSDMMNHYYPYLPTVLLKYKFPNDEFIAKCKMPVVIFHGTDDEVIPYESSQMLHEICKPEDQFITLKEVGHANINSNPQFNSELARILN</sequence>
<dbReference type="InterPro" id="IPR022742">
    <property type="entry name" value="Hydrolase_4"/>
</dbReference>
<dbReference type="Pfam" id="PF12146">
    <property type="entry name" value="Hydrolase_4"/>
    <property type="match status" value="1"/>
</dbReference>
<dbReference type="PANTHER" id="PTHR12277">
    <property type="entry name" value="ALPHA/BETA HYDROLASE DOMAIN-CONTAINING PROTEIN"/>
    <property type="match status" value="1"/>
</dbReference>
<evidence type="ECO:0000313" key="3">
    <source>
        <dbReference type="EMBL" id="MDE5416981.1"/>
    </source>
</evidence>